<keyword evidence="5" id="KW-0812">Transmembrane</keyword>
<dbReference type="GO" id="GO:0003835">
    <property type="term" value="F:beta-galactoside alpha-2,6-sialyltransferase activity"/>
    <property type="evidence" value="ECO:0007669"/>
    <property type="project" value="UniProtKB-EC"/>
</dbReference>
<keyword evidence="7" id="KW-1133">Transmembrane helix</keyword>
<evidence type="ECO:0000256" key="8">
    <source>
        <dbReference type="ARBA" id="ARBA00023034"/>
    </source>
</evidence>
<dbReference type="EC" id="2.4.3.1" evidence="13"/>
<evidence type="ECO:0000256" key="2">
    <source>
        <dbReference type="ARBA" id="ARBA00006003"/>
    </source>
</evidence>
<dbReference type="Pfam" id="PF00777">
    <property type="entry name" value="Glyco_transf_29"/>
    <property type="match status" value="2"/>
</dbReference>
<dbReference type="EMBL" id="LGRX02013347">
    <property type="protein sequence ID" value="KAK3266218.1"/>
    <property type="molecule type" value="Genomic_DNA"/>
</dbReference>
<dbReference type="Gene3D" id="3.90.1480.20">
    <property type="entry name" value="Glycosyl transferase family 29"/>
    <property type="match status" value="1"/>
</dbReference>
<dbReference type="Proteomes" id="UP001190700">
    <property type="component" value="Unassembled WGS sequence"/>
</dbReference>
<evidence type="ECO:0000313" key="15">
    <source>
        <dbReference type="EMBL" id="KAK3266218.1"/>
    </source>
</evidence>
<dbReference type="InterPro" id="IPR001675">
    <property type="entry name" value="Glyco_trans_29"/>
</dbReference>
<keyword evidence="10" id="KW-1015">Disulfide bond</keyword>
<keyword evidence="3" id="KW-0328">Glycosyltransferase</keyword>
<evidence type="ECO:0000256" key="9">
    <source>
        <dbReference type="ARBA" id="ARBA00023136"/>
    </source>
</evidence>
<keyword evidence="4" id="KW-0808">Transferase</keyword>
<feature type="chain" id="PRO_5042242712" description="beta-galactoside alpha-(2,6)-sialyltransferase" evidence="14">
    <location>
        <begin position="21"/>
        <end position="333"/>
    </location>
</feature>
<evidence type="ECO:0000256" key="1">
    <source>
        <dbReference type="ARBA" id="ARBA00004447"/>
    </source>
</evidence>
<name>A0AAE0FUS3_9CHLO</name>
<comment type="caution">
    <text evidence="15">The sequence shown here is derived from an EMBL/GenBank/DDBJ whole genome shotgun (WGS) entry which is preliminary data.</text>
</comment>
<protein>
    <recommendedName>
        <fullName evidence="13">beta-galactoside alpha-(2,6)-sialyltransferase</fullName>
        <ecNumber evidence="13">2.4.3.1</ecNumber>
    </recommendedName>
</protein>
<feature type="signal peptide" evidence="14">
    <location>
        <begin position="1"/>
        <end position="20"/>
    </location>
</feature>
<keyword evidence="16" id="KW-1185">Reference proteome</keyword>
<evidence type="ECO:0000256" key="7">
    <source>
        <dbReference type="ARBA" id="ARBA00022989"/>
    </source>
</evidence>
<evidence type="ECO:0000313" key="16">
    <source>
        <dbReference type="Proteomes" id="UP001190700"/>
    </source>
</evidence>
<dbReference type="InterPro" id="IPR038578">
    <property type="entry name" value="GT29-like_sf"/>
</dbReference>
<evidence type="ECO:0000256" key="14">
    <source>
        <dbReference type="SAM" id="SignalP"/>
    </source>
</evidence>
<keyword evidence="11" id="KW-0325">Glycoprotein</keyword>
<comment type="similarity">
    <text evidence="2">Belongs to the glycosyltransferase 29 family.</text>
</comment>
<gene>
    <name evidence="15" type="ORF">CYMTET_25143</name>
</gene>
<keyword evidence="8" id="KW-0333">Golgi apparatus</keyword>
<evidence type="ECO:0000256" key="11">
    <source>
        <dbReference type="ARBA" id="ARBA00023180"/>
    </source>
</evidence>
<evidence type="ECO:0000256" key="3">
    <source>
        <dbReference type="ARBA" id="ARBA00022676"/>
    </source>
</evidence>
<comment type="catalytic activity">
    <reaction evidence="12">
        <text>a beta-D-galactoside + CMP-N-acetyl-beta-neuraminate = an N-acetyl-alpha-neuraminyl-(2-&gt;6)-beta-D-galactosyl derivative + CMP + H(+)</text>
        <dbReference type="Rhea" id="RHEA:52104"/>
        <dbReference type="ChEBI" id="CHEBI:15378"/>
        <dbReference type="ChEBI" id="CHEBI:28034"/>
        <dbReference type="ChEBI" id="CHEBI:57812"/>
        <dbReference type="ChEBI" id="CHEBI:60377"/>
        <dbReference type="ChEBI" id="CHEBI:136398"/>
        <dbReference type="EC" id="2.4.3.1"/>
    </reaction>
</comment>
<evidence type="ECO:0000256" key="12">
    <source>
        <dbReference type="ARBA" id="ARBA00034249"/>
    </source>
</evidence>
<keyword evidence="14" id="KW-0732">Signal</keyword>
<proteinExistence type="inferred from homology"/>
<evidence type="ECO:0000256" key="10">
    <source>
        <dbReference type="ARBA" id="ARBA00023157"/>
    </source>
</evidence>
<accession>A0AAE0FUS3</accession>
<evidence type="ECO:0000256" key="5">
    <source>
        <dbReference type="ARBA" id="ARBA00022692"/>
    </source>
</evidence>
<evidence type="ECO:0000256" key="13">
    <source>
        <dbReference type="ARBA" id="ARBA00034329"/>
    </source>
</evidence>
<keyword evidence="9" id="KW-0472">Membrane</keyword>
<comment type="subcellular location">
    <subcellularLocation>
        <location evidence="1">Golgi apparatus</location>
        <location evidence="1">Golgi stack membrane</location>
        <topology evidence="1">Single-pass type II membrane protein</topology>
    </subcellularLocation>
</comment>
<dbReference type="GO" id="GO:0032580">
    <property type="term" value="C:Golgi cisterna membrane"/>
    <property type="evidence" value="ECO:0007669"/>
    <property type="project" value="UniProtKB-SubCell"/>
</dbReference>
<dbReference type="AlphaFoldDB" id="A0AAE0FUS3"/>
<reference evidence="15 16" key="1">
    <citation type="journal article" date="2015" name="Genome Biol. Evol.">
        <title>Comparative Genomics of a Bacterivorous Green Alga Reveals Evolutionary Causalities and Consequences of Phago-Mixotrophic Mode of Nutrition.</title>
        <authorList>
            <person name="Burns J.A."/>
            <person name="Paasch A."/>
            <person name="Narechania A."/>
            <person name="Kim E."/>
        </authorList>
    </citation>
    <scope>NUCLEOTIDE SEQUENCE [LARGE SCALE GENOMIC DNA]</scope>
    <source>
        <strain evidence="15 16">PLY_AMNH</strain>
    </source>
</reference>
<keyword evidence="6" id="KW-0735">Signal-anchor</keyword>
<sequence>MLRILILRYAVVIWLATTRARDVYGDPQHCSALFEGPNCSVIKRLPRCMDDVYRGGWYTLHKGSISNESTVASCALVSNGHALRKHRYGKIIDGHHVVVRLNNGPTRSHEAKVGSKTTIRFTNSAYQGFREMDEEAVLAKFCKGSVTGDCARDPELPLLLRKKVHPLNPNFIDYARSSYWNLHSSTPTSGYVAMLLLLHHCQHVSIFGFMVGATKYDLKQWYFNKRPDGKPLDKTLWLRLKTWTIDTWQYADTALNAVNRTPVVLNFFAKGPNQVQYAEGADLNTISTPTPAPVTKKKSQVCDGFGIPLVMDLKPYREKPVSEKAANVPWSED</sequence>
<evidence type="ECO:0000256" key="6">
    <source>
        <dbReference type="ARBA" id="ARBA00022968"/>
    </source>
</evidence>
<dbReference type="PANTHER" id="PTHR46059:SF1">
    <property type="entry name" value="BETA-GALACTOSIDE ALPHA-2,6-SIALYLTRANSFERASE"/>
    <property type="match status" value="1"/>
</dbReference>
<dbReference type="PANTHER" id="PTHR46059">
    <property type="entry name" value="BETA-GALACTOSIDE ALPHA-2,6-SIALYLTRANSFERASE"/>
    <property type="match status" value="1"/>
</dbReference>
<dbReference type="GO" id="GO:0097503">
    <property type="term" value="P:sialylation"/>
    <property type="evidence" value="ECO:0007669"/>
    <property type="project" value="TreeGrafter"/>
</dbReference>
<evidence type="ECO:0000256" key="4">
    <source>
        <dbReference type="ARBA" id="ARBA00022679"/>
    </source>
</evidence>
<organism evidence="15 16">
    <name type="scientific">Cymbomonas tetramitiformis</name>
    <dbReference type="NCBI Taxonomy" id="36881"/>
    <lineage>
        <taxon>Eukaryota</taxon>
        <taxon>Viridiplantae</taxon>
        <taxon>Chlorophyta</taxon>
        <taxon>Pyramimonadophyceae</taxon>
        <taxon>Pyramimonadales</taxon>
        <taxon>Pyramimonadaceae</taxon>
        <taxon>Cymbomonas</taxon>
    </lineage>
</organism>